<dbReference type="OrthoDB" id="59699at2759"/>
<sequence length="396" mass="45133">MAPRVVRKVWASLRNRKRDSTPRTNPMDIRNTGQRDLGPSAGADDTPRMDPADVGNTEQPGSSAGADDMLHLDAADIRNTEQRNPGSSAGANDTMVHMDPETVRKHFDRIGRFRVLVLGRSNAGKTTLLQRVCNTTELPQVFNAKGEQLDPKVVQGSLERGDHDIENELIFRSNEHFVFHDSRGFESGSVSELELMKKFIADRATKKRLAERVHAIWYCIPMDESHRACVTPEEKFFSECNTEHVPVIVLLTKADAMENQAIGQLRDEGIQMKEAMQRAENLAKQILSEVSTKIRNQLDRCKYPPKSYLPMGGMNTKDADSEPLIRCTINALDDVELQKLVVSAQQINFDLNIEYAMRYIMEWSGKRKFEKRSLELEIFKWMPFKQVRGQQYQVWP</sequence>
<gene>
    <name evidence="3" type="ORF">SCLCIDRAFT_1214119</name>
</gene>
<dbReference type="GO" id="GO:0005525">
    <property type="term" value="F:GTP binding"/>
    <property type="evidence" value="ECO:0007669"/>
    <property type="project" value="InterPro"/>
</dbReference>
<name>A0A0C2ZPK4_9AGAM</name>
<reference evidence="3 4" key="1">
    <citation type="submission" date="2014-04" db="EMBL/GenBank/DDBJ databases">
        <authorList>
            <consortium name="DOE Joint Genome Institute"/>
            <person name="Kuo A."/>
            <person name="Kohler A."/>
            <person name="Nagy L.G."/>
            <person name="Floudas D."/>
            <person name="Copeland A."/>
            <person name="Barry K.W."/>
            <person name="Cichocki N."/>
            <person name="Veneault-Fourrey C."/>
            <person name="LaButti K."/>
            <person name="Lindquist E.A."/>
            <person name="Lipzen A."/>
            <person name="Lundell T."/>
            <person name="Morin E."/>
            <person name="Murat C."/>
            <person name="Sun H."/>
            <person name="Tunlid A."/>
            <person name="Henrissat B."/>
            <person name="Grigoriev I.V."/>
            <person name="Hibbett D.S."/>
            <person name="Martin F."/>
            <person name="Nordberg H.P."/>
            <person name="Cantor M.N."/>
            <person name="Hua S.X."/>
        </authorList>
    </citation>
    <scope>NUCLEOTIDE SEQUENCE [LARGE SCALE GENOMIC DNA]</scope>
    <source>
        <strain evidence="3 4">Foug A</strain>
    </source>
</reference>
<protein>
    <recommendedName>
        <fullName evidence="2">G domain-containing protein</fullName>
    </recommendedName>
</protein>
<keyword evidence="4" id="KW-1185">Reference proteome</keyword>
<dbReference type="AlphaFoldDB" id="A0A0C2ZPK4"/>
<dbReference type="InterPro" id="IPR006073">
    <property type="entry name" value="GTP-bd"/>
</dbReference>
<dbReference type="HOGENOM" id="CLU_023805_1_1_1"/>
<proteinExistence type="predicted"/>
<evidence type="ECO:0000256" key="1">
    <source>
        <dbReference type="SAM" id="MobiDB-lite"/>
    </source>
</evidence>
<dbReference type="Proteomes" id="UP000053989">
    <property type="component" value="Unassembled WGS sequence"/>
</dbReference>
<feature type="domain" description="G" evidence="2">
    <location>
        <begin position="114"/>
        <end position="253"/>
    </location>
</feature>
<dbReference type="InterPro" id="IPR027417">
    <property type="entry name" value="P-loop_NTPase"/>
</dbReference>
<dbReference type="SUPFAM" id="SSF52540">
    <property type="entry name" value="P-loop containing nucleoside triphosphate hydrolases"/>
    <property type="match status" value="1"/>
</dbReference>
<organism evidence="3 4">
    <name type="scientific">Scleroderma citrinum Foug A</name>
    <dbReference type="NCBI Taxonomy" id="1036808"/>
    <lineage>
        <taxon>Eukaryota</taxon>
        <taxon>Fungi</taxon>
        <taxon>Dikarya</taxon>
        <taxon>Basidiomycota</taxon>
        <taxon>Agaricomycotina</taxon>
        <taxon>Agaricomycetes</taxon>
        <taxon>Agaricomycetidae</taxon>
        <taxon>Boletales</taxon>
        <taxon>Sclerodermatineae</taxon>
        <taxon>Sclerodermataceae</taxon>
        <taxon>Scleroderma</taxon>
    </lineage>
</organism>
<reference evidence="4" key="2">
    <citation type="submission" date="2015-01" db="EMBL/GenBank/DDBJ databases">
        <title>Evolutionary Origins and Diversification of the Mycorrhizal Mutualists.</title>
        <authorList>
            <consortium name="DOE Joint Genome Institute"/>
            <consortium name="Mycorrhizal Genomics Consortium"/>
            <person name="Kohler A."/>
            <person name="Kuo A."/>
            <person name="Nagy L.G."/>
            <person name="Floudas D."/>
            <person name="Copeland A."/>
            <person name="Barry K.W."/>
            <person name="Cichocki N."/>
            <person name="Veneault-Fourrey C."/>
            <person name="LaButti K."/>
            <person name="Lindquist E.A."/>
            <person name="Lipzen A."/>
            <person name="Lundell T."/>
            <person name="Morin E."/>
            <person name="Murat C."/>
            <person name="Riley R."/>
            <person name="Ohm R."/>
            <person name="Sun H."/>
            <person name="Tunlid A."/>
            <person name="Henrissat B."/>
            <person name="Grigoriev I.V."/>
            <person name="Hibbett D.S."/>
            <person name="Martin F."/>
        </authorList>
    </citation>
    <scope>NUCLEOTIDE SEQUENCE [LARGE SCALE GENOMIC DNA]</scope>
    <source>
        <strain evidence="4">Foug A</strain>
    </source>
</reference>
<evidence type="ECO:0000313" key="3">
    <source>
        <dbReference type="EMBL" id="KIM63488.1"/>
    </source>
</evidence>
<feature type="region of interest" description="Disordered" evidence="1">
    <location>
        <begin position="10"/>
        <end position="67"/>
    </location>
</feature>
<evidence type="ECO:0000313" key="4">
    <source>
        <dbReference type="Proteomes" id="UP000053989"/>
    </source>
</evidence>
<evidence type="ECO:0000259" key="2">
    <source>
        <dbReference type="Pfam" id="PF01926"/>
    </source>
</evidence>
<accession>A0A0C2ZPK4</accession>
<dbReference type="CDD" id="cd00882">
    <property type="entry name" value="Ras_like_GTPase"/>
    <property type="match status" value="1"/>
</dbReference>
<dbReference type="InParanoid" id="A0A0C2ZPK4"/>
<dbReference type="Pfam" id="PF01926">
    <property type="entry name" value="MMR_HSR1"/>
    <property type="match status" value="1"/>
</dbReference>
<dbReference type="Gene3D" id="3.40.50.300">
    <property type="entry name" value="P-loop containing nucleotide triphosphate hydrolases"/>
    <property type="match status" value="1"/>
</dbReference>
<dbReference type="EMBL" id="KN822034">
    <property type="protein sequence ID" value="KIM63488.1"/>
    <property type="molecule type" value="Genomic_DNA"/>
</dbReference>